<comment type="caution">
    <text evidence="1">The sequence shown here is derived from an EMBL/GenBank/DDBJ whole genome shotgun (WGS) entry which is preliminary data.</text>
</comment>
<dbReference type="Proteomes" id="UP000176678">
    <property type="component" value="Unassembled WGS sequence"/>
</dbReference>
<protein>
    <submittedName>
        <fullName evidence="1">Uncharacterized protein</fullName>
    </submittedName>
</protein>
<evidence type="ECO:0000313" key="1">
    <source>
        <dbReference type="EMBL" id="OGL88344.1"/>
    </source>
</evidence>
<dbReference type="AlphaFoldDB" id="A0A1F7VEB7"/>
<reference evidence="1 2" key="1">
    <citation type="journal article" date="2016" name="Nat. Commun.">
        <title>Thousands of microbial genomes shed light on interconnected biogeochemical processes in an aquifer system.</title>
        <authorList>
            <person name="Anantharaman K."/>
            <person name="Brown C.T."/>
            <person name="Hug L.A."/>
            <person name="Sharon I."/>
            <person name="Castelle C.J."/>
            <person name="Probst A.J."/>
            <person name="Thomas B.C."/>
            <person name="Singh A."/>
            <person name="Wilkins M.J."/>
            <person name="Karaoz U."/>
            <person name="Brodie E.L."/>
            <person name="Williams K.H."/>
            <person name="Hubbard S.S."/>
            <person name="Banfield J.F."/>
        </authorList>
    </citation>
    <scope>NUCLEOTIDE SEQUENCE [LARGE SCALE GENOMIC DNA]</scope>
</reference>
<evidence type="ECO:0000313" key="2">
    <source>
        <dbReference type="Proteomes" id="UP000176678"/>
    </source>
</evidence>
<sequence>MVGKTHRILERFHFYFTESGKDHNERLPIFPTWIPSVLKRHAFAAHLLAAVVKCNMQEYSAAAPRGIFGD</sequence>
<accession>A0A1F7VEB7</accession>
<gene>
    <name evidence="1" type="ORF">A3H75_02340</name>
</gene>
<organism evidence="1 2">
    <name type="scientific">Candidatus Uhrbacteria bacterium RIFCSPLOWO2_02_FULL_51_9</name>
    <dbReference type="NCBI Taxonomy" id="1802410"/>
    <lineage>
        <taxon>Bacteria</taxon>
        <taxon>Candidatus Uhriibacteriota</taxon>
    </lineage>
</organism>
<proteinExistence type="predicted"/>
<dbReference type="EMBL" id="MGES01000052">
    <property type="protein sequence ID" value="OGL88344.1"/>
    <property type="molecule type" value="Genomic_DNA"/>
</dbReference>
<name>A0A1F7VEB7_9BACT</name>